<dbReference type="RefSeq" id="WP_124779073.1">
    <property type="nucleotide sequence ID" value="NZ_QGTA01000297.1"/>
</dbReference>
<comment type="caution">
    <text evidence="2">The sequence shown here is derived from an EMBL/GenBank/DDBJ whole genome shotgun (WGS) entry which is preliminary data.</text>
</comment>
<sequence>MMAPRDHEDDDLTLHDLIEGPTRDLTAARAAALARTNAAARPTSDDHEVDGTSRPFCPGQLHDRARQPHDRAGEWCAASMGEVA</sequence>
<evidence type="ECO:0000256" key="1">
    <source>
        <dbReference type="SAM" id="MobiDB-lite"/>
    </source>
</evidence>
<feature type="region of interest" description="Disordered" evidence="1">
    <location>
        <begin position="36"/>
        <end position="70"/>
    </location>
</feature>
<name>A0ABX9XVA1_MICCH</name>
<organism evidence="2 3">
    <name type="scientific">Micromonospora chalcea</name>
    <dbReference type="NCBI Taxonomy" id="1874"/>
    <lineage>
        <taxon>Bacteria</taxon>
        <taxon>Bacillati</taxon>
        <taxon>Actinomycetota</taxon>
        <taxon>Actinomycetes</taxon>
        <taxon>Micromonosporales</taxon>
        <taxon>Micromonosporaceae</taxon>
        <taxon>Micromonospora</taxon>
    </lineage>
</organism>
<keyword evidence="3" id="KW-1185">Reference proteome</keyword>
<dbReference type="EMBL" id="QGTA01000297">
    <property type="protein sequence ID" value="RQW86084.1"/>
    <property type="molecule type" value="Genomic_DNA"/>
</dbReference>
<accession>A0ABX9XVA1</accession>
<protein>
    <submittedName>
        <fullName evidence="2">Uncharacterized protein</fullName>
    </submittedName>
</protein>
<dbReference type="Proteomes" id="UP000274694">
    <property type="component" value="Unassembled WGS sequence"/>
</dbReference>
<evidence type="ECO:0000313" key="2">
    <source>
        <dbReference type="EMBL" id="RQW86084.1"/>
    </source>
</evidence>
<reference evidence="2 3" key="1">
    <citation type="submission" date="2018-05" db="EMBL/GenBank/DDBJ databases">
        <title>Micromonospora from Atacama Desert.</title>
        <authorList>
            <person name="Carro L."/>
            <person name="Goodfellow M."/>
            <person name="Klenk H.-P."/>
        </authorList>
    </citation>
    <scope>NUCLEOTIDE SEQUENCE [LARGE SCALE GENOMIC DNA]</scope>
    <source>
        <strain evidence="2 3">LB41</strain>
    </source>
</reference>
<evidence type="ECO:0000313" key="3">
    <source>
        <dbReference type="Proteomes" id="UP000274694"/>
    </source>
</evidence>
<proteinExistence type="predicted"/>
<gene>
    <name evidence="2" type="ORF">DLJ60_28915</name>
</gene>
<feature type="compositionally biased region" description="Basic and acidic residues" evidence="1">
    <location>
        <begin position="61"/>
        <end position="70"/>
    </location>
</feature>